<dbReference type="InterPro" id="IPR036597">
    <property type="entry name" value="Fido-like_dom_sf"/>
</dbReference>
<evidence type="ECO:0000313" key="3">
    <source>
        <dbReference type="Proteomes" id="UP001649230"/>
    </source>
</evidence>
<dbReference type="Gene3D" id="1.10.3290.10">
    <property type="entry name" value="Fido-like domain"/>
    <property type="match status" value="1"/>
</dbReference>
<sequence>MTYFFAYEHFDNQGDTLVFQPKVNYFDYDIQQLILEAERNIGALARLGLKSHPLKPTILRNSLVRTAHFTTKIEQNKLEFKEVEQVYQSFKKNPLSIKQKAQIEVKNVFETYELIYRLHPNKDFSDMDEPILKQIQQTLMNNLTGYPEGYRSISVALQDGDGHISYQPPACNDVPRLMRAYFSWLYTSVTGYMNPYETTNVNLEKKVHPLIISRITHHLIGYIHPFPDGNGRTARAFSTLVGLIHDDLATIKDAFSVEEFFDKRIEDYYDTLMAATQGNLKPFIVFYLECVNASLTKVLKELQRYDRIKHIREILGRGHAKTMFELISRMEDGETFHRQLFDDTLDASSSSIAKSLSRLKELGVIKSGDHRGEYFVSILD</sequence>
<organism evidence="2 3">
    <name type="scientific">Paenibacillus hexagrammi</name>
    <dbReference type="NCBI Taxonomy" id="2908839"/>
    <lineage>
        <taxon>Bacteria</taxon>
        <taxon>Bacillati</taxon>
        <taxon>Bacillota</taxon>
        <taxon>Bacilli</taxon>
        <taxon>Bacillales</taxon>
        <taxon>Paenibacillaceae</taxon>
        <taxon>Paenibacillus</taxon>
    </lineage>
</organism>
<dbReference type="PANTHER" id="PTHR13504">
    <property type="entry name" value="FIDO DOMAIN-CONTAINING PROTEIN DDB_G0283145"/>
    <property type="match status" value="1"/>
</dbReference>
<keyword evidence="3" id="KW-1185">Reference proteome</keyword>
<protein>
    <submittedName>
        <fullName evidence="2">Fic family protein</fullName>
    </submittedName>
</protein>
<dbReference type="InterPro" id="IPR040198">
    <property type="entry name" value="Fido_containing"/>
</dbReference>
<dbReference type="Pfam" id="PF02661">
    <property type="entry name" value="Fic"/>
    <property type="match status" value="1"/>
</dbReference>
<dbReference type="RefSeq" id="WP_235118998.1">
    <property type="nucleotide sequence ID" value="NZ_CP090978.1"/>
</dbReference>
<feature type="domain" description="Fido" evidence="1">
    <location>
        <begin position="127"/>
        <end position="289"/>
    </location>
</feature>
<dbReference type="PROSITE" id="PS51459">
    <property type="entry name" value="FIDO"/>
    <property type="match status" value="1"/>
</dbReference>
<dbReference type="InterPro" id="IPR003812">
    <property type="entry name" value="Fido"/>
</dbReference>
<reference evidence="2 3" key="1">
    <citation type="journal article" date="2024" name="Int. J. Syst. Evol. Microbiol.">
        <title>Paenibacillus hexagrammi sp. nov., a novel bacterium isolated from the gut content of Hexagrammos agrammus.</title>
        <authorList>
            <person name="Jung H.K."/>
            <person name="Kim D.G."/>
            <person name="Zin H."/>
            <person name="Park J."/>
            <person name="Jung H."/>
            <person name="Kim Y.O."/>
            <person name="Kong H.J."/>
            <person name="Kim J.W."/>
            <person name="Kim Y.S."/>
        </authorList>
    </citation>
    <scope>NUCLEOTIDE SEQUENCE [LARGE SCALE GENOMIC DNA]</scope>
    <source>
        <strain evidence="2 3">YPD9-1</strain>
    </source>
</reference>
<evidence type="ECO:0000259" key="1">
    <source>
        <dbReference type="PROSITE" id="PS51459"/>
    </source>
</evidence>
<name>A0ABY3SHQ4_9BACL</name>
<accession>A0ABY3SHQ4</accession>
<dbReference type="Proteomes" id="UP001649230">
    <property type="component" value="Chromosome"/>
</dbReference>
<evidence type="ECO:0000313" key="2">
    <source>
        <dbReference type="EMBL" id="UJF32650.1"/>
    </source>
</evidence>
<dbReference type="PANTHER" id="PTHR13504:SF38">
    <property type="entry name" value="FIDO DOMAIN-CONTAINING PROTEIN"/>
    <property type="match status" value="1"/>
</dbReference>
<dbReference type="SUPFAM" id="SSF140931">
    <property type="entry name" value="Fic-like"/>
    <property type="match status" value="1"/>
</dbReference>
<proteinExistence type="predicted"/>
<dbReference type="EMBL" id="CP090978">
    <property type="protein sequence ID" value="UJF32650.1"/>
    <property type="molecule type" value="Genomic_DNA"/>
</dbReference>
<gene>
    <name evidence="2" type="ORF">L0M14_23970</name>
</gene>